<evidence type="ECO:0000313" key="3">
    <source>
        <dbReference type="EMBL" id="MBR7617789.1"/>
    </source>
</evidence>
<keyword evidence="1" id="KW-0378">Hydrolase</keyword>
<protein>
    <submittedName>
        <fullName evidence="3">PaaI family thioesterase</fullName>
    </submittedName>
</protein>
<accession>A0A941CXQ0</accession>
<proteinExistence type="predicted"/>
<dbReference type="SUPFAM" id="SSF54637">
    <property type="entry name" value="Thioesterase/thiol ester dehydrase-isomerase"/>
    <property type="match status" value="1"/>
</dbReference>
<dbReference type="Pfam" id="PF03061">
    <property type="entry name" value="4HBT"/>
    <property type="match status" value="1"/>
</dbReference>
<keyword evidence="4" id="KW-1185">Reference proteome</keyword>
<dbReference type="GO" id="GO:0016289">
    <property type="term" value="F:acyl-CoA hydrolase activity"/>
    <property type="evidence" value="ECO:0007669"/>
    <property type="project" value="UniProtKB-ARBA"/>
</dbReference>
<dbReference type="Gene3D" id="3.10.129.10">
    <property type="entry name" value="Hotdog Thioesterase"/>
    <property type="match status" value="1"/>
</dbReference>
<dbReference type="InterPro" id="IPR003736">
    <property type="entry name" value="PAAI_dom"/>
</dbReference>
<feature type="domain" description="Thioesterase" evidence="2">
    <location>
        <begin position="56"/>
        <end position="128"/>
    </location>
</feature>
<dbReference type="InterPro" id="IPR029069">
    <property type="entry name" value="HotDog_dom_sf"/>
</dbReference>
<dbReference type="RefSeq" id="WP_215337310.1">
    <property type="nucleotide sequence ID" value="NZ_JAGSGD010000001.1"/>
</dbReference>
<reference evidence="3" key="1">
    <citation type="submission" date="2021-04" db="EMBL/GenBank/DDBJ databases">
        <title>Draft genome assembly of strain Phenylobacterium sp. 20VBR1 using MiniION and Illumina platforms.</title>
        <authorList>
            <person name="Thomas F.A."/>
            <person name="Krishnan K.P."/>
            <person name="Sinha R.K."/>
        </authorList>
    </citation>
    <scope>NUCLEOTIDE SEQUENCE</scope>
    <source>
        <strain evidence="3">20VBR1</strain>
    </source>
</reference>
<gene>
    <name evidence="3" type="ORF">JKL49_00175</name>
</gene>
<dbReference type="CDD" id="cd03443">
    <property type="entry name" value="PaaI_thioesterase"/>
    <property type="match status" value="1"/>
</dbReference>
<dbReference type="Proteomes" id="UP000622580">
    <property type="component" value="Unassembled WGS sequence"/>
</dbReference>
<comment type="caution">
    <text evidence="3">The sequence shown here is derived from an EMBL/GenBank/DDBJ whole genome shotgun (WGS) entry which is preliminary data.</text>
</comment>
<name>A0A941CXQ0_9CAUL</name>
<sequence>MSEAPVLNANDRLQGFLASVPYIRFLGMRCELAGDEMTAILPFAPHLIGNTMLPALHGGVIGAFLEMTALAQLSVVQHTPKVHKTIDVTIEYLRPGRALTTYARADLRKVGRRIANVTVEAWQEARGTPVAALRGHFMLSSDE</sequence>
<dbReference type="NCBIfam" id="TIGR00369">
    <property type="entry name" value="unchar_dom_1"/>
    <property type="match status" value="1"/>
</dbReference>
<dbReference type="InterPro" id="IPR006683">
    <property type="entry name" value="Thioestr_dom"/>
</dbReference>
<dbReference type="AlphaFoldDB" id="A0A941CXQ0"/>
<evidence type="ECO:0000259" key="2">
    <source>
        <dbReference type="Pfam" id="PF03061"/>
    </source>
</evidence>
<evidence type="ECO:0000256" key="1">
    <source>
        <dbReference type="ARBA" id="ARBA00022801"/>
    </source>
</evidence>
<evidence type="ECO:0000313" key="4">
    <source>
        <dbReference type="Proteomes" id="UP000622580"/>
    </source>
</evidence>
<organism evidence="3 4">
    <name type="scientific">Phenylobacterium glaciei</name>
    <dbReference type="NCBI Taxonomy" id="2803784"/>
    <lineage>
        <taxon>Bacteria</taxon>
        <taxon>Pseudomonadati</taxon>
        <taxon>Pseudomonadota</taxon>
        <taxon>Alphaproteobacteria</taxon>
        <taxon>Caulobacterales</taxon>
        <taxon>Caulobacteraceae</taxon>
        <taxon>Phenylobacterium</taxon>
    </lineage>
</organism>
<dbReference type="EMBL" id="JAGSGD010000001">
    <property type="protein sequence ID" value="MBR7617789.1"/>
    <property type="molecule type" value="Genomic_DNA"/>
</dbReference>